<gene>
    <name evidence="8 10" type="primary">cmk</name>
    <name evidence="10" type="ORF">NFC81_08445</name>
</gene>
<feature type="domain" description="Cytidylate kinase" evidence="9">
    <location>
        <begin position="13"/>
        <end position="218"/>
    </location>
</feature>
<evidence type="ECO:0000256" key="2">
    <source>
        <dbReference type="ARBA" id="ARBA00022679"/>
    </source>
</evidence>
<evidence type="ECO:0000256" key="8">
    <source>
        <dbReference type="HAMAP-Rule" id="MF_00238"/>
    </source>
</evidence>
<evidence type="ECO:0000256" key="7">
    <source>
        <dbReference type="ARBA" id="ARBA00048478"/>
    </source>
</evidence>
<dbReference type="HAMAP" id="MF_00238">
    <property type="entry name" value="Cytidyl_kinase_type1"/>
    <property type="match status" value="1"/>
</dbReference>
<dbReference type="NCBIfam" id="TIGR00017">
    <property type="entry name" value="cmk"/>
    <property type="match status" value="1"/>
</dbReference>
<keyword evidence="4 8" id="KW-0418">Kinase</keyword>
<proteinExistence type="inferred from homology"/>
<dbReference type="Pfam" id="PF02224">
    <property type="entry name" value="Cytidylate_kin"/>
    <property type="match status" value="1"/>
</dbReference>
<comment type="subcellular location">
    <subcellularLocation>
        <location evidence="8">Cytoplasm</location>
    </subcellularLocation>
</comment>
<keyword evidence="8" id="KW-0963">Cytoplasm</keyword>
<dbReference type="AlphaFoldDB" id="A0AB38YCJ4"/>
<dbReference type="RefSeq" id="WP_304994043.1">
    <property type="nucleotide sequence ID" value="NZ_CP101717.1"/>
</dbReference>
<dbReference type="CDD" id="cd02020">
    <property type="entry name" value="CMPK"/>
    <property type="match status" value="1"/>
</dbReference>
<feature type="binding site" evidence="8">
    <location>
        <begin position="16"/>
        <end position="24"/>
    </location>
    <ligand>
        <name>ATP</name>
        <dbReference type="ChEBI" id="CHEBI:30616"/>
    </ligand>
</feature>
<comment type="catalytic activity">
    <reaction evidence="7 8">
        <text>CMP + ATP = CDP + ADP</text>
        <dbReference type="Rhea" id="RHEA:11600"/>
        <dbReference type="ChEBI" id="CHEBI:30616"/>
        <dbReference type="ChEBI" id="CHEBI:58069"/>
        <dbReference type="ChEBI" id="CHEBI:60377"/>
        <dbReference type="ChEBI" id="CHEBI:456216"/>
        <dbReference type="EC" id="2.7.4.25"/>
    </reaction>
</comment>
<dbReference type="GO" id="GO:0005524">
    <property type="term" value="F:ATP binding"/>
    <property type="evidence" value="ECO:0007669"/>
    <property type="project" value="UniProtKB-UniRule"/>
</dbReference>
<dbReference type="InterPro" id="IPR011994">
    <property type="entry name" value="Cytidylate_kinase_dom"/>
</dbReference>
<keyword evidence="3 8" id="KW-0547">Nucleotide-binding</keyword>
<evidence type="ECO:0000313" key="10">
    <source>
        <dbReference type="EMBL" id="WLD56759.1"/>
    </source>
</evidence>
<evidence type="ECO:0000259" key="9">
    <source>
        <dbReference type="Pfam" id="PF02224"/>
    </source>
</evidence>
<reference evidence="10" key="1">
    <citation type="submission" date="2022-07" db="EMBL/GenBank/DDBJ databases">
        <title>Complete genome sequence of Salinispirillum sp. LH10-3-1 capable of multiple carbohydrate inversion isolated from a soda lake.</title>
        <authorList>
            <person name="Liu J."/>
            <person name="Zhai Y."/>
            <person name="Zhang H."/>
            <person name="Yang H."/>
            <person name="Qu J."/>
            <person name="Li J."/>
        </authorList>
    </citation>
    <scope>NUCLEOTIDE SEQUENCE</scope>
    <source>
        <strain evidence="10">LH 10-3-1</strain>
    </source>
</reference>
<sequence>MTVFKDQTAPVLTIDGPSGSGKGTVSTMLARELGWHFLDSGALYRLTALCALNHGIDLDQDADVAVLAEHLDIRFDVDNGSVFLEGDDVTRELRTEKTGEAASRVAAYPAVRQALLARQRAFRVEPGLVADGRDMGTVVFPDATLKVFLTASSEERARRRYEQLKGSGVATSYDEVLSEVMARDERDSSRAASPLVPAEDARILDSTHLTVEEVLETIRADLGKLSLR</sequence>
<dbReference type="GO" id="GO:0005829">
    <property type="term" value="C:cytosol"/>
    <property type="evidence" value="ECO:0007669"/>
    <property type="project" value="TreeGrafter"/>
</dbReference>
<dbReference type="GO" id="GO:0015949">
    <property type="term" value="P:nucleobase-containing small molecule interconversion"/>
    <property type="evidence" value="ECO:0007669"/>
    <property type="project" value="TreeGrafter"/>
</dbReference>
<comment type="catalytic activity">
    <reaction evidence="6 8">
        <text>dCMP + ATP = dCDP + ADP</text>
        <dbReference type="Rhea" id="RHEA:25094"/>
        <dbReference type="ChEBI" id="CHEBI:30616"/>
        <dbReference type="ChEBI" id="CHEBI:57566"/>
        <dbReference type="ChEBI" id="CHEBI:58593"/>
        <dbReference type="ChEBI" id="CHEBI:456216"/>
        <dbReference type="EC" id="2.7.4.25"/>
    </reaction>
</comment>
<keyword evidence="2 8" id="KW-0808">Transferase</keyword>
<protein>
    <recommendedName>
        <fullName evidence="8">Cytidylate kinase</fullName>
        <shortName evidence="8">CK</shortName>
        <ecNumber evidence="8">2.7.4.25</ecNumber>
    </recommendedName>
    <alternativeName>
        <fullName evidence="8">Cytidine monophosphate kinase</fullName>
        <shortName evidence="8">CMP kinase</shortName>
    </alternativeName>
</protein>
<dbReference type="GO" id="GO:0036431">
    <property type="term" value="F:dCMP kinase activity"/>
    <property type="evidence" value="ECO:0007669"/>
    <property type="project" value="InterPro"/>
</dbReference>
<organism evidence="10">
    <name type="scientific">Salinispirillum sp. LH 10-3-1</name>
    <dbReference type="NCBI Taxonomy" id="2952525"/>
    <lineage>
        <taxon>Bacteria</taxon>
        <taxon>Pseudomonadati</taxon>
        <taxon>Pseudomonadota</taxon>
        <taxon>Gammaproteobacteria</taxon>
        <taxon>Oceanospirillales</taxon>
        <taxon>Saccharospirillaceae</taxon>
        <taxon>Salinispirillum</taxon>
    </lineage>
</organism>
<evidence type="ECO:0000256" key="6">
    <source>
        <dbReference type="ARBA" id="ARBA00047615"/>
    </source>
</evidence>
<evidence type="ECO:0000256" key="3">
    <source>
        <dbReference type="ARBA" id="ARBA00022741"/>
    </source>
</evidence>
<dbReference type="InterPro" id="IPR027417">
    <property type="entry name" value="P-loop_NTPase"/>
</dbReference>
<name>A0AB38YCJ4_9GAMM</name>
<dbReference type="SUPFAM" id="SSF52540">
    <property type="entry name" value="P-loop containing nucleoside triphosphate hydrolases"/>
    <property type="match status" value="1"/>
</dbReference>
<comment type="similarity">
    <text evidence="1 8">Belongs to the cytidylate kinase family. Type 1 subfamily.</text>
</comment>
<dbReference type="PANTHER" id="PTHR21299">
    <property type="entry name" value="CYTIDYLATE KINASE/PANTOATE-BETA-ALANINE LIGASE"/>
    <property type="match status" value="1"/>
</dbReference>
<dbReference type="EC" id="2.7.4.25" evidence="8"/>
<accession>A0AB38YCJ4</accession>
<keyword evidence="5 8" id="KW-0067">ATP-binding</keyword>
<evidence type="ECO:0000256" key="1">
    <source>
        <dbReference type="ARBA" id="ARBA00009427"/>
    </source>
</evidence>
<evidence type="ECO:0000256" key="5">
    <source>
        <dbReference type="ARBA" id="ARBA00022840"/>
    </source>
</evidence>
<dbReference type="EMBL" id="CP101717">
    <property type="protein sequence ID" value="WLD56759.1"/>
    <property type="molecule type" value="Genomic_DNA"/>
</dbReference>
<dbReference type="InterPro" id="IPR003136">
    <property type="entry name" value="Cytidylate_kin"/>
</dbReference>
<evidence type="ECO:0000256" key="4">
    <source>
        <dbReference type="ARBA" id="ARBA00022777"/>
    </source>
</evidence>
<dbReference type="Gene3D" id="3.40.50.300">
    <property type="entry name" value="P-loop containing nucleotide triphosphate hydrolases"/>
    <property type="match status" value="1"/>
</dbReference>
<dbReference type="GO" id="GO:0006220">
    <property type="term" value="P:pyrimidine nucleotide metabolic process"/>
    <property type="evidence" value="ECO:0007669"/>
    <property type="project" value="UniProtKB-UniRule"/>
</dbReference>
<dbReference type="PANTHER" id="PTHR21299:SF2">
    <property type="entry name" value="CYTIDYLATE KINASE"/>
    <property type="match status" value="1"/>
</dbReference>